<evidence type="ECO:0000313" key="3">
    <source>
        <dbReference type="Proteomes" id="UP000535511"/>
    </source>
</evidence>
<dbReference type="AlphaFoldDB" id="A0A7Y9E8I2"/>
<gene>
    <name evidence="2" type="ORF">BJZ21_003264</name>
</gene>
<keyword evidence="3" id="KW-1185">Reference proteome</keyword>
<sequence>MTAPAVRGHVELHEVLADLISDHGPQDPATLAARVRRRLRDARVTAEGVELAADAAATLVRRPDGRVDHLAHVLDGIVLTHRVRGALGGRTDLWLGRGAQPFLSLARLHPLPLASGGEARISASGAPVLVGPAGWLPAARRGDLVGLRWRDGRLSVSLVDPAHLAGPREELHVRTLMAQRLVQRLAQRFARDYGSGEDDPEQLEALVVRCLARARLEDPGLLSTPHAPLDEILHDPVAVRPADLWRELAGAREEAGVELCLEGMPAALHAELDRRARRHGMALDQFVIALLGHLAWRTPCAEDPEGWEGRLPARPRLTLLRGGSSGPVPARPDAAEPPEPPEAG</sequence>
<evidence type="ECO:0000313" key="2">
    <source>
        <dbReference type="EMBL" id="NYD43181.1"/>
    </source>
</evidence>
<comment type="caution">
    <text evidence="2">The sequence shown here is derived from an EMBL/GenBank/DDBJ whole genome shotgun (WGS) entry which is preliminary data.</text>
</comment>
<proteinExistence type="predicted"/>
<feature type="region of interest" description="Disordered" evidence="1">
    <location>
        <begin position="304"/>
        <end position="344"/>
    </location>
</feature>
<dbReference type="EMBL" id="JACCBG010000001">
    <property type="protein sequence ID" value="NYD43181.1"/>
    <property type="molecule type" value="Genomic_DNA"/>
</dbReference>
<accession>A0A7Y9E8I2</accession>
<name>A0A7Y9E8I2_9ACTN</name>
<dbReference type="Proteomes" id="UP000535511">
    <property type="component" value="Unassembled WGS sequence"/>
</dbReference>
<feature type="compositionally biased region" description="Low complexity" evidence="1">
    <location>
        <begin position="309"/>
        <end position="332"/>
    </location>
</feature>
<dbReference type="RefSeq" id="WP_179664731.1">
    <property type="nucleotide sequence ID" value="NZ_JACCBG010000001.1"/>
</dbReference>
<reference evidence="2 3" key="1">
    <citation type="submission" date="2020-07" db="EMBL/GenBank/DDBJ databases">
        <title>Sequencing the genomes of 1000 actinobacteria strains.</title>
        <authorList>
            <person name="Klenk H.-P."/>
        </authorList>
    </citation>
    <scope>NUCLEOTIDE SEQUENCE [LARGE SCALE GENOMIC DNA]</scope>
    <source>
        <strain evidence="2 3">DSM 21350</strain>
    </source>
</reference>
<protein>
    <submittedName>
        <fullName evidence="2">Uncharacterized protein</fullName>
    </submittedName>
</protein>
<feature type="compositionally biased region" description="Pro residues" evidence="1">
    <location>
        <begin position="335"/>
        <end position="344"/>
    </location>
</feature>
<organism evidence="2 3">
    <name type="scientific">Nocardioides panaciterrulae</name>
    <dbReference type="NCBI Taxonomy" id="661492"/>
    <lineage>
        <taxon>Bacteria</taxon>
        <taxon>Bacillati</taxon>
        <taxon>Actinomycetota</taxon>
        <taxon>Actinomycetes</taxon>
        <taxon>Propionibacteriales</taxon>
        <taxon>Nocardioidaceae</taxon>
        <taxon>Nocardioides</taxon>
    </lineage>
</organism>
<evidence type="ECO:0000256" key="1">
    <source>
        <dbReference type="SAM" id="MobiDB-lite"/>
    </source>
</evidence>